<reference evidence="3" key="4">
    <citation type="submission" date="2025-09" db="UniProtKB">
        <authorList>
            <consortium name="Ensembl"/>
        </authorList>
    </citation>
    <scope>IDENTIFICATION</scope>
    <source>
        <strain evidence="3">C57BL/6J</strain>
    </source>
</reference>
<feature type="domain" description="Prenyltransferase alpha-alpha toroid" evidence="2">
    <location>
        <begin position="20"/>
        <end position="81"/>
    </location>
</feature>
<sequence length="138" mass="16043">MATTEDDRLAGSGEGERLDFLRDRHVRFFQRCLQVLPERYSSLETSRLTIAFFALSGLDMLDSLDVVNKDDIIEWIYSLQVLPTEDSEVKSESLWFPRFFIPGYSIQSIKESRSSPSLRQWTHSDDVHGAFLSDHPWR</sequence>
<dbReference type="InterPro" id="IPR008930">
    <property type="entry name" value="Terpenoid_cyclase/PrenylTrfase"/>
</dbReference>
<dbReference type="InterPro" id="IPR001330">
    <property type="entry name" value="Prenyltrans"/>
</dbReference>
<dbReference type="MGI" id="MGI:1917514">
    <property type="gene designation" value="Pggt1b"/>
</dbReference>
<name>A0A494BB85_MOUSE</name>
<dbReference type="AlphaFoldDB" id="A0A494BB85"/>
<evidence type="ECO:0000313" key="4">
    <source>
        <dbReference type="MGI" id="MGI:1917514"/>
    </source>
</evidence>
<evidence type="ECO:0000256" key="1">
    <source>
        <dbReference type="ARBA" id="ARBA00022737"/>
    </source>
</evidence>
<proteinExistence type="evidence at protein level"/>
<dbReference type="Antibodypedia" id="25414">
    <property type="antibodies" value="74 antibodies from 12 providers"/>
</dbReference>
<keyword evidence="5" id="KW-1185">Reference proteome</keyword>
<dbReference type="Bgee" id="ENSMUSG00000024477">
    <property type="expression patterns" value="Expressed in manus and 223 other cell types or tissues"/>
</dbReference>
<dbReference type="GO" id="GO:0003824">
    <property type="term" value="F:catalytic activity"/>
    <property type="evidence" value="ECO:0007669"/>
    <property type="project" value="InterPro"/>
</dbReference>
<dbReference type="FunFam" id="1.50.10.20:FF:000096">
    <property type="entry name" value="Uncharacterized protein"/>
    <property type="match status" value="1"/>
</dbReference>
<keyword evidence="6" id="KW-1267">Proteomics identification</keyword>
<evidence type="ECO:0007829" key="6">
    <source>
        <dbReference type="ProteomicsDB" id="A0A494BB85"/>
    </source>
</evidence>
<evidence type="ECO:0000313" key="3">
    <source>
        <dbReference type="Ensembl" id="ENSMUSP00000158351.2"/>
    </source>
</evidence>
<evidence type="ECO:0000259" key="2">
    <source>
        <dbReference type="Pfam" id="PF00432"/>
    </source>
</evidence>
<reference evidence="3 5" key="2">
    <citation type="journal article" date="2011" name="PLoS Biol.">
        <title>Modernizing reference genome assemblies.</title>
        <authorList>
            <person name="Church D.M."/>
            <person name="Schneider V.A."/>
            <person name="Graves T."/>
            <person name="Auger K."/>
            <person name="Cunningham F."/>
            <person name="Bouk N."/>
            <person name="Chen H.C."/>
            <person name="Agarwala R."/>
            <person name="McLaren W.M."/>
            <person name="Ritchie G.R."/>
            <person name="Albracht D."/>
            <person name="Kremitzki M."/>
            <person name="Rock S."/>
            <person name="Kotkiewicz H."/>
            <person name="Kremitzki C."/>
            <person name="Wollam A."/>
            <person name="Trani L."/>
            <person name="Fulton L."/>
            <person name="Fulton R."/>
            <person name="Matthews L."/>
            <person name="Whitehead S."/>
            <person name="Chow W."/>
            <person name="Torrance J."/>
            <person name="Dunn M."/>
            <person name="Harden G."/>
            <person name="Threadgold G."/>
            <person name="Wood J."/>
            <person name="Collins J."/>
            <person name="Heath P."/>
            <person name="Griffiths G."/>
            <person name="Pelan S."/>
            <person name="Grafham D."/>
            <person name="Eichler E.E."/>
            <person name="Weinstock G."/>
            <person name="Mardis E.R."/>
            <person name="Wilson R.K."/>
            <person name="Howe K."/>
            <person name="Flicek P."/>
            <person name="Hubbard T."/>
        </authorList>
    </citation>
    <scope>NUCLEOTIDE SEQUENCE [LARGE SCALE GENOMIC DNA]</scope>
    <source>
        <strain evidence="3 5">C57BL/6J</strain>
    </source>
</reference>
<gene>
    <name evidence="3 4" type="primary">Pggt1b</name>
</gene>
<keyword evidence="1" id="KW-0677">Repeat</keyword>
<dbReference type="VEuPathDB" id="HostDB:ENSMUSG00000024477"/>
<dbReference type="Gene3D" id="1.50.10.20">
    <property type="match status" value="1"/>
</dbReference>
<reference evidence="3 5" key="1">
    <citation type="journal article" date="2009" name="PLoS Biol.">
        <title>Lineage-specific biology revealed by a finished genome assembly of the mouse.</title>
        <authorList>
            <consortium name="Mouse Genome Sequencing Consortium"/>
            <person name="Church D.M."/>
            <person name="Goodstadt L."/>
            <person name="Hillier L.W."/>
            <person name="Zody M.C."/>
            <person name="Goldstein S."/>
            <person name="She X."/>
            <person name="Bult C.J."/>
            <person name="Agarwala R."/>
            <person name="Cherry J.L."/>
            <person name="DiCuccio M."/>
            <person name="Hlavina W."/>
            <person name="Kapustin Y."/>
            <person name="Meric P."/>
            <person name="Maglott D."/>
            <person name="Birtle Z."/>
            <person name="Marques A.C."/>
            <person name="Graves T."/>
            <person name="Zhou S."/>
            <person name="Teague B."/>
            <person name="Potamousis K."/>
            <person name="Churas C."/>
            <person name="Place M."/>
            <person name="Herschleb J."/>
            <person name="Runnheim R."/>
            <person name="Forrest D."/>
            <person name="Amos-Landgraf J."/>
            <person name="Schwartz D.C."/>
            <person name="Cheng Z."/>
            <person name="Lindblad-Toh K."/>
            <person name="Eichler E.E."/>
            <person name="Ponting C.P."/>
        </authorList>
    </citation>
    <scope>NUCLEOTIDE SEQUENCE [LARGE SCALE GENOMIC DNA]</scope>
    <source>
        <strain evidence="3 5">C57BL/6J</strain>
    </source>
</reference>
<dbReference type="Pfam" id="PF00432">
    <property type="entry name" value="Prenyltrans"/>
    <property type="match status" value="1"/>
</dbReference>
<protein>
    <submittedName>
        <fullName evidence="3">Protein geranylgeranyltransferase type I, beta subunit</fullName>
    </submittedName>
</protein>
<dbReference type="SUPFAM" id="SSF48239">
    <property type="entry name" value="Terpenoid cyclases/Protein prenyltransferases"/>
    <property type="match status" value="1"/>
</dbReference>
<dbReference type="GeneTree" id="ENSGT00950000183128"/>
<dbReference type="SMR" id="A0A494BB85"/>
<dbReference type="Ensembl" id="ENSMUST00000235465.2">
    <property type="protein sequence ID" value="ENSMUSP00000158351.2"/>
    <property type="gene ID" value="ENSMUSG00000024477.5"/>
</dbReference>
<accession>A0A494BB85</accession>
<reference evidence="3" key="3">
    <citation type="submission" date="2025-08" db="UniProtKB">
        <authorList>
            <consortium name="Ensembl"/>
        </authorList>
    </citation>
    <scope>IDENTIFICATION</scope>
    <source>
        <strain evidence="3">C57BL/6J</strain>
    </source>
</reference>
<organism evidence="3 5">
    <name type="scientific">Mus musculus</name>
    <name type="common">Mouse</name>
    <dbReference type="NCBI Taxonomy" id="10090"/>
    <lineage>
        <taxon>Eukaryota</taxon>
        <taxon>Metazoa</taxon>
        <taxon>Chordata</taxon>
        <taxon>Craniata</taxon>
        <taxon>Vertebrata</taxon>
        <taxon>Euteleostomi</taxon>
        <taxon>Mammalia</taxon>
        <taxon>Eutheria</taxon>
        <taxon>Euarchontoglires</taxon>
        <taxon>Glires</taxon>
        <taxon>Rodentia</taxon>
        <taxon>Myomorpha</taxon>
        <taxon>Muroidea</taxon>
        <taxon>Muridae</taxon>
        <taxon>Murinae</taxon>
        <taxon>Mus</taxon>
        <taxon>Mus</taxon>
    </lineage>
</organism>
<dbReference type="Proteomes" id="UP000000589">
    <property type="component" value="Chromosome 18"/>
</dbReference>
<dbReference type="ExpressionAtlas" id="A0A494BB85">
    <property type="expression patterns" value="baseline and differential"/>
</dbReference>
<evidence type="ECO:0000313" key="5">
    <source>
        <dbReference type="Proteomes" id="UP000000589"/>
    </source>
</evidence>
<dbReference type="AGR" id="MGI:1917514"/>